<organism evidence="2 3">
    <name type="scientific">Limosa lapponica baueri</name>
    <dbReference type="NCBI Taxonomy" id="1758121"/>
    <lineage>
        <taxon>Eukaryota</taxon>
        <taxon>Metazoa</taxon>
        <taxon>Chordata</taxon>
        <taxon>Craniata</taxon>
        <taxon>Vertebrata</taxon>
        <taxon>Euteleostomi</taxon>
        <taxon>Archelosauria</taxon>
        <taxon>Archosauria</taxon>
        <taxon>Dinosauria</taxon>
        <taxon>Saurischia</taxon>
        <taxon>Theropoda</taxon>
        <taxon>Coelurosauria</taxon>
        <taxon>Aves</taxon>
        <taxon>Neognathae</taxon>
        <taxon>Neoaves</taxon>
        <taxon>Charadriiformes</taxon>
        <taxon>Scolopacidae</taxon>
        <taxon>Limosa</taxon>
    </lineage>
</organism>
<dbReference type="GO" id="GO:0031012">
    <property type="term" value="C:extracellular matrix"/>
    <property type="evidence" value="ECO:0007669"/>
    <property type="project" value="TreeGrafter"/>
</dbReference>
<dbReference type="InterPro" id="IPR012337">
    <property type="entry name" value="RNaseH-like_sf"/>
</dbReference>
<keyword evidence="3" id="KW-1185">Reference proteome</keyword>
<protein>
    <submittedName>
        <fullName evidence="2">Mitochondrial fission process protein 1</fullName>
    </submittedName>
</protein>
<dbReference type="Gene3D" id="3.30.420.10">
    <property type="entry name" value="Ribonuclease H-like superfamily/Ribonuclease H"/>
    <property type="match status" value="1"/>
</dbReference>
<sequence length="207" mass="23562">MGNKQDELKAIVQQDSYDVVAIMETWWDDCHDWNAAMNGYKLARKERLLREGVALYIRECFDCIELDSSDDEVECLWDEEADEVFYKQLAEAPQSPALVLVGDFQQISGRLKYNTAESRQARRFLECMEDNFLTQLVVGVEVVLGLTQTTTTASGEWTIGVLKEWFGTLPMPSAIQSDSGSHFTAAIVQEWAKGEGIDWVFHTPYYP</sequence>
<dbReference type="SUPFAM" id="SSF53098">
    <property type="entry name" value="Ribonuclease H-like"/>
    <property type="match status" value="1"/>
</dbReference>
<accession>A0A2I0TAX5</accession>
<dbReference type="PANTHER" id="PTHR33395:SF22">
    <property type="entry name" value="REVERSE TRANSCRIPTASE DOMAIN-CONTAINING PROTEIN"/>
    <property type="match status" value="1"/>
</dbReference>
<reference evidence="3" key="2">
    <citation type="submission" date="2017-12" db="EMBL/GenBank/DDBJ databases">
        <title>Genome sequence of the Bar-tailed Godwit (Limosa lapponica baueri).</title>
        <authorList>
            <person name="Lima N.C.B."/>
            <person name="Parody-Merino A.M."/>
            <person name="Battley P.F."/>
            <person name="Fidler A.E."/>
            <person name="Prosdocimi F."/>
        </authorList>
    </citation>
    <scope>NUCLEOTIDE SEQUENCE [LARGE SCALE GENOMIC DNA]</scope>
</reference>
<dbReference type="PANTHER" id="PTHR33395">
    <property type="entry name" value="TRANSCRIPTASE, PUTATIVE-RELATED-RELATED"/>
    <property type="match status" value="1"/>
</dbReference>
<proteinExistence type="predicted"/>
<reference evidence="3" key="1">
    <citation type="submission" date="2017-11" db="EMBL/GenBank/DDBJ databases">
        <authorList>
            <person name="Lima N.C."/>
            <person name="Parody-Merino A.M."/>
            <person name="Battley P.F."/>
            <person name="Fidler A.E."/>
            <person name="Prosdocimi F."/>
        </authorList>
    </citation>
    <scope>NUCLEOTIDE SEQUENCE [LARGE SCALE GENOMIC DNA]</scope>
</reference>
<dbReference type="InterPro" id="IPR036397">
    <property type="entry name" value="RNaseH_sf"/>
</dbReference>
<dbReference type="InterPro" id="IPR001584">
    <property type="entry name" value="Integrase_cat-core"/>
</dbReference>
<evidence type="ECO:0000313" key="3">
    <source>
        <dbReference type="Proteomes" id="UP000233556"/>
    </source>
</evidence>
<dbReference type="Proteomes" id="UP000233556">
    <property type="component" value="Unassembled WGS sequence"/>
</dbReference>
<dbReference type="GO" id="GO:0061343">
    <property type="term" value="P:cell adhesion involved in heart morphogenesis"/>
    <property type="evidence" value="ECO:0007669"/>
    <property type="project" value="TreeGrafter"/>
</dbReference>
<dbReference type="GO" id="GO:0007508">
    <property type="term" value="P:larval heart development"/>
    <property type="evidence" value="ECO:0007669"/>
    <property type="project" value="TreeGrafter"/>
</dbReference>
<dbReference type="InterPro" id="IPR036691">
    <property type="entry name" value="Endo/exonu/phosph_ase_sf"/>
</dbReference>
<dbReference type="GO" id="GO:0015074">
    <property type="term" value="P:DNA integration"/>
    <property type="evidence" value="ECO:0007669"/>
    <property type="project" value="InterPro"/>
</dbReference>
<dbReference type="PROSITE" id="PS50994">
    <property type="entry name" value="INTEGRASE"/>
    <property type="match status" value="1"/>
</dbReference>
<evidence type="ECO:0000259" key="1">
    <source>
        <dbReference type="PROSITE" id="PS50994"/>
    </source>
</evidence>
<dbReference type="AlphaFoldDB" id="A0A2I0TAX5"/>
<name>A0A2I0TAX5_LIMLA</name>
<dbReference type="EMBL" id="KZ513684">
    <property type="protein sequence ID" value="PKU30947.1"/>
    <property type="molecule type" value="Genomic_DNA"/>
</dbReference>
<dbReference type="OrthoDB" id="6152807at2759"/>
<dbReference type="GO" id="GO:0003676">
    <property type="term" value="F:nucleic acid binding"/>
    <property type="evidence" value="ECO:0007669"/>
    <property type="project" value="InterPro"/>
</dbReference>
<evidence type="ECO:0000313" key="2">
    <source>
        <dbReference type="EMBL" id="PKU30947.1"/>
    </source>
</evidence>
<dbReference type="SUPFAM" id="SSF56219">
    <property type="entry name" value="DNase I-like"/>
    <property type="match status" value="1"/>
</dbReference>
<gene>
    <name evidence="2" type="ORF">llap_18749</name>
</gene>
<feature type="domain" description="Integrase catalytic" evidence="1">
    <location>
        <begin position="92"/>
        <end position="207"/>
    </location>
</feature>